<protein>
    <submittedName>
        <fullName evidence="1">Uncharacterized protein</fullName>
    </submittedName>
</protein>
<accession>A0A0D6LC92</accession>
<organism evidence="1 2">
    <name type="scientific">Ancylostoma ceylanicum</name>
    <dbReference type="NCBI Taxonomy" id="53326"/>
    <lineage>
        <taxon>Eukaryota</taxon>
        <taxon>Metazoa</taxon>
        <taxon>Ecdysozoa</taxon>
        <taxon>Nematoda</taxon>
        <taxon>Chromadorea</taxon>
        <taxon>Rhabditida</taxon>
        <taxon>Rhabditina</taxon>
        <taxon>Rhabditomorpha</taxon>
        <taxon>Strongyloidea</taxon>
        <taxon>Ancylostomatidae</taxon>
        <taxon>Ancylostomatinae</taxon>
        <taxon>Ancylostoma</taxon>
    </lineage>
</organism>
<keyword evidence="2" id="KW-1185">Reference proteome</keyword>
<reference evidence="1 2" key="1">
    <citation type="submission" date="2013-05" db="EMBL/GenBank/DDBJ databases">
        <title>Draft genome of the parasitic nematode Anyclostoma ceylanicum.</title>
        <authorList>
            <person name="Mitreva M."/>
        </authorList>
    </citation>
    <scope>NUCLEOTIDE SEQUENCE [LARGE SCALE GENOMIC DNA]</scope>
</reference>
<dbReference type="EMBL" id="KE125259">
    <property type="protein sequence ID" value="EPB69725.1"/>
    <property type="molecule type" value="Genomic_DNA"/>
</dbReference>
<dbReference type="Proteomes" id="UP000054495">
    <property type="component" value="Unassembled WGS sequence"/>
</dbReference>
<proteinExistence type="predicted"/>
<evidence type="ECO:0000313" key="1">
    <source>
        <dbReference type="EMBL" id="EPB69725.1"/>
    </source>
</evidence>
<dbReference type="AlphaFoldDB" id="A0A0D6LC92"/>
<sequence>MQVVDFLNEFYTVFDSKIEERDVYKASGDNCYFFGSVEEIVASGGNNWRRLSMRFRASSPEWN</sequence>
<name>A0A0D6LC92_9BILA</name>
<evidence type="ECO:0000313" key="2">
    <source>
        <dbReference type="Proteomes" id="UP000054495"/>
    </source>
</evidence>
<gene>
    <name evidence="1" type="ORF">ANCCEY_11180</name>
</gene>